<evidence type="ECO:0000256" key="4">
    <source>
        <dbReference type="ARBA" id="ARBA00022842"/>
    </source>
</evidence>
<evidence type="ECO:0000256" key="5">
    <source>
        <dbReference type="ARBA" id="ARBA00039666"/>
    </source>
</evidence>
<protein>
    <recommendedName>
        <fullName evidence="5">Haloacid dehalogenase-like hydrolase domain-containing protein 2</fullName>
    </recommendedName>
</protein>
<dbReference type="OrthoDB" id="426235at2759"/>
<comment type="cofactor">
    <cofactor evidence="1">
        <name>Mg(2+)</name>
        <dbReference type="ChEBI" id="CHEBI:18420"/>
    </cofactor>
</comment>
<accession>A0A814CY99</accession>
<evidence type="ECO:0000256" key="3">
    <source>
        <dbReference type="ARBA" id="ARBA00022723"/>
    </source>
</evidence>
<keyword evidence="7" id="KW-1185">Reference proteome</keyword>
<dbReference type="Proteomes" id="UP000663879">
    <property type="component" value="Unassembled WGS sequence"/>
</dbReference>
<sequence>MNKIEVVLIDLSGTLHIEDEEIQGSIQALKKLRDSGKFKIKFVTNTTKESKYKLYSILKKIGFEIQIDEIFTSLTAVRKLIEQHNLRPMLFLEPSALEDFEGINTQDPNSVVIGLAPNKFNYEILNEAFRLVLDGAKLIGIHKAKYYKRKDGLALGPGAFIAGLEYSTGAKAELVGKPSKEFFLSSISEFSVEPGKCVMIGDDVNDDVEGAQNAGMQGILVRTGKYREKLEESISKKPLFVADNFASAVNYLLSLN</sequence>
<dbReference type="FunFam" id="3.40.50.1000:FF:000060">
    <property type="entry name" value="Haloacid dehalogenase-like hydrolase domain-containing protein 2"/>
    <property type="match status" value="1"/>
</dbReference>
<dbReference type="NCBIfam" id="TIGR01458">
    <property type="entry name" value="HAD-SF-IIA-hyp3"/>
    <property type="match status" value="1"/>
</dbReference>
<dbReference type="Gene3D" id="3.40.50.1000">
    <property type="entry name" value="HAD superfamily/HAD-like"/>
    <property type="match status" value="2"/>
</dbReference>
<keyword evidence="4" id="KW-0460">Magnesium</keyword>
<evidence type="ECO:0000256" key="2">
    <source>
        <dbReference type="ARBA" id="ARBA00007958"/>
    </source>
</evidence>
<dbReference type="SUPFAM" id="SSF56784">
    <property type="entry name" value="HAD-like"/>
    <property type="match status" value="1"/>
</dbReference>
<dbReference type="NCBIfam" id="TIGR01460">
    <property type="entry name" value="HAD-SF-IIA"/>
    <property type="match status" value="1"/>
</dbReference>
<dbReference type="Pfam" id="PF13344">
    <property type="entry name" value="Hydrolase_6"/>
    <property type="match status" value="1"/>
</dbReference>
<gene>
    <name evidence="6" type="ORF">OXX778_LOCUS13703</name>
</gene>
<organism evidence="6 7">
    <name type="scientific">Brachionus calyciflorus</name>
    <dbReference type="NCBI Taxonomy" id="104777"/>
    <lineage>
        <taxon>Eukaryota</taxon>
        <taxon>Metazoa</taxon>
        <taxon>Spiralia</taxon>
        <taxon>Gnathifera</taxon>
        <taxon>Rotifera</taxon>
        <taxon>Eurotatoria</taxon>
        <taxon>Monogononta</taxon>
        <taxon>Pseudotrocha</taxon>
        <taxon>Ploima</taxon>
        <taxon>Brachionidae</taxon>
        <taxon>Brachionus</taxon>
    </lineage>
</organism>
<dbReference type="CDD" id="cd07509">
    <property type="entry name" value="HAD_PPase"/>
    <property type="match status" value="1"/>
</dbReference>
<evidence type="ECO:0000313" key="6">
    <source>
        <dbReference type="EMBL" id="CAF0946296.1"/>
    </source>
</evidence>
<dbReference type="InterPro" id="IPR006357">
    <property type="entry name" value="HAD-SF_hydro_IIA"/>
</dbReference>
<evidence type="ECO:0000313" key="7">
    <source>
        <dbReference type="Proteomes" id="UP000663879"/>
    </source>
</evidence>
<evidence type="ECO:0000256" key="1">
    <source>
        <dbReference type="ARBA" id="ARBA00001946"/>
    </source>
</evidence>
<dbReference type="GO" id="GO:0046872">
    <property type="term" value="F:metal ion binding"/>
    <property type="evidence" value="ECO:0007669"/>
    <property type="project" value="UniProtKB-KW"/>
</dbReference>
<reference evidence="6" key="1">
    <citation type="submission" date="2021-02" db="EMBL/GenBank/DDBJ databases">
        <authorList>
            <person name="Nowell W R."/>
        </authorList>
    </citation>
    <scope>NUCLEOTIDE SEQUENCE</scope>
    <source>
        <strain evidence="6">Ploen Becks lab</strain>
    </source>
</reference>
<keyword evidence="3" id="KW-0479">Metal-binding</keyword>
<comment type="similarity">
    <text evidence="2">Belongs to the HAD-like hydrolase superfamily.</text>
</comment>
<name>A0A814CY99_9BILA</name>
<dbReference type="GO" id="GO:0016791">
    <property type="term" value="F:phosphatase activity"/>
    <property type="evidence" value="ECO:0007669"/>
    <property type="project" value="InterPro"/>
</dbReference>
<proteinExistence type="inferred from homology"/>
<comment type="caution">
    <text evidence="6">The sequence shown here is derived from an EMBL/GenBank/DDBJ whole genome shotgun (WGS) entry which is preliminary data.</text>
</comment>
<dbReference type="InterPro" id="IPR036412">
    <property type="entry name" value="HAD-like_sf"/>
</dbReference>
<dbReference type="PANTHER" id="PTHR19288:SF46">
    <property type="entry name" value="HALOACID DEHALOGENASE-LIKE HYDROLASE DOMAIN-CONTAINING PROTEIN 2"/>
    <property type="match status" value="1"/>
</dbReference>
<dbReference type="PANTHER" id="PTHR19288">
    <property type="entry name" value="4-NITROPHENYLPHOSPHATASE-RELATED"/>
    <property type="match status" value="1"/>
</dbReference>
<dbReference type="EMBL" id="CAJNOC010002683">
    <property type="protein sequence ID" value="CAF0946296.1"/>
    <property type="molecule type" value="Genomic_DNA"/>
</dbReference>
<dbReference type="InterPro" id="IPR006355">
    <property type="entry name" value="LHPP/HDHD2"/>
</dbReference>
<dbReference type="GO" id="GO:0005737">
    <property type="term" value="C:cytoplasm"/>
    <property type="evidence" value="ECO:0007669"/>
    <property type="project" value="TreeGrafter"/>
</dbReference>
<dbReference type="AlphaFoldDB" id="A0A814CY99"/>
<dbReference type="InterPro" id="IPR023214">
    <property type="entry name" value="HAD_sf"/>
</dbReference>
<dbReference type="Pfam" id="PF13242">
    <property type="entry name" value="Hydrolase_like"/>
    <property type="match status" value="1"/>
</dbReference>